<evidence type="ECO:0000313" key="1">
    <source>
        <dbReference type="EMBL" id="EMD97079.1"/>
    </source>
</evidence>
<dbReference type="Proteomes" id="UP000016936">
    <property type="component" value="Unassembled WGS sequence"/>
</dbReference>
<sequence>MVTYARALGSATWGIETKTGSGLPQRSDADCFPLTKIFEDHAEQRKSLERPGVIEIKNKKRKS</sequence>
<gene>
    <name evidence="1" type="ORF">COCHEDRAFT_1018723</name>
</gene>
<dbReference type="HOGENOM" id="CLU_2885607_0_0_1"/>
<proteinExistence type="predicted"/>
<protein>
    <submittedName>
        <fullName evidence="1">Uncharacterized protein</fullName>
    </submittedName>
</protein>
<organism evidence="1 2">
    <name type="scientific">Cochliobolus heterostrophus (strain C5 / ATCC 48332 / race O)</name>
    <name type="common">Southern corn leaf blight fungus</name>
    <name type="synonym">Bipolaris maydis</name>
    <dbReference type="NCBI Taxonomy" id="701091"/>
    <lineage>
        <taxon>Eukaryota</taxon>
        <taxon>Fungi</taxon>
        <taxon>Dikarya</taxon>
        <taxon>Ascomycota</taxon>
        <taxon>Pezizomycotina</taxon>
        <taxon>Dothideomycetes</taxon>
        <taxon>Pleosporomycetidae</taxon>
        <taxon>Pleosporales</taxon>
        <taxon>Pleosporineae</taxon>
        <taxon>Pleosporaceae</taxon>
        <taxon>Bipolaris</taxon>
    </lineage>
</organism>
<reference evidence="2" key="2">
    <citation type="journal article" date="2013" name="PLoS Genet.">
        <title>Comparative genome structure, secondary metabolite, and effector coding capacity across Cochliobolus pathogens.</title>
        <authorList>
            <person name="Condon B.J."/>
            <person name="Leng Y."/>
            <person name="Wu D."/>
            <person name="Bushley K.E."/>
            <person name="Ohm R.A."/>
            <person name="Otillar R."/>
            <person name="Martin J."/>
            <person name="Schackwitz W."/>
            <person name="Grimwood J."/>
            <person name="MohdZainudin N."/>
            <person name="Xue C."/>
            <person name="Wang R."/>
            <person name="Manning V.A."/>
            <person name="Dhillon B."/>
            <person name="Tu Z.J."/>
            <person name="Steffenson B.J."/>
            <person name="Salamov A."/>
            <person name="Sun H."/>
            <person name="Lowry S."/>
            <person name="LaButti K."/>
            <person name="Han J."/>
            <person name="Copeland A."/>
            <person name="Lindquist E."/>
            <person name="Barry K."/>
            <person name="Schmutz J."/>
            <person name="Baker S.E."/>
            <person name="Ciuffetti L.M."/>
            <person name="Grigoriev I.V."/>
            <person name="Zhong S."/>
            <person name="Turgeon B.G."/>
        </authorList>
    </citation>
    <scope>NUCLEOTIDE SEQUENCE [LARGE SCALE GENOMIC DNA]</scope>
    <source>
        <strain evidence="2">C5 / ATCC 48332 / race O</strain>
    </source>
</reference>
<keyword evidence="2" id="KW-1185">Reference proteome</keyword>
<accession>M2UEX0</accession>
<name>M2UEX0_COCH5</name>
<evidence type="ECO:0000313" key="2">
    <source>
        <dbReference type="Proteomes" id="UP000016936"/>
    </source>
</evidence>
<dbReference type="AlphaFoldDB" id="M2UEX0"/>
<dbReference type="EMBL" id="KB445569">
    <property type="protein sequence ID" value="EMD97079.1"/>
    <property type="molecule type" value="Genomic_DNA"/>
</dbReference>
<reference evidence="1 2" key="1">
    <citation type="journal article" date="2012" name="PLoS Pathog.">
        <title>Diverse lifestyles and strategies of plant pathogenesis encoded in the genomes of eighteen Dothideomycetes fungi.</title>
        <authorList>
            <person name="Ohm R.A."/>
            <person name="Feau N."/>
            <person name="Henrissat B."/>
            <person name="Schoch C.L."/>
            <person name="Horwitz B.A."/>
            <person name="Barry K.W."/>
            <person name="Condon B.J."/>
            <person name="Copeland A.C."/>
            <person name="Dhillon B."/>
            <person name="Glaser F."/>
            <person name="Hesse C.N."/>
            <person name="Kosti I."/>
            <person name="LaButti K."/>
            <person name="Lindquist E.A."/>
            <person name="Lucas S."/>
            <person name="Salamov A.A."/>
            <person name="Bradshaw R.E."/>
            <person name="Ciuffetti L."/>
            <person name="Hamelin R.C."/>
            <person name="Kema G.H.J."/>
            <person name="Lawrence C."/>
            <person name="Scott J.A."/>
            <person name="Spatafora J.W."/>
            <person name="Turgeon B.G."/>
            <person name="de Wit P.J.G.M."/>
            <person name="Zhong S."/>
            <person name="Goodwin S.B."/>
            <person name="Grigoriev I.V."/>
        </authorList>
    </citation>
    <scope>NUCLEOTIDE SEQUENCE [LARGE SCALE GENOMIC DNA]</scope>
    <source>
        <strain evidence="2">C5 / ATCC 48332 / race O</strain>
    </source>
</reference>